<feature type="compositionally biased region" description="Basic and acidic residues" evidence="1">
    <location>
        <begin position="223"/>
        <end position="234"/>
    </location>
</feature>
<dbReference type="InterPro" id="IPR049916">
    <property type="entry name" value="WDR72-like"/>
</dbReference>
<reference evidence="2 3" key="1">
    <citation type="submission" date="2015-08" db="EMBL/GenBank/DDBJ databases">
        <title>Next Generation Sequencing and Analysis of the Genome of Puccinia sorghi L Schw, the Causal Agent of Maize Common Rust.</title>
        <authorList>
            <person name="Rochi L."/>
            <person name="Burguener G."/>
            <person name="Darino M."/>
            <person name="Turjanski A."/>
            <person name="Kreff E."/>
            <person name="Dieguez M.J."/>
            <person name="Sacco F."/>
        </authorList>
    </citation>
    <scope>NUCLEOTIDE SEQUENCE [LARGE SCALE GENOMIC DNA]</scope>
    <source>
        <strain evidence="2 3">RO10H11247</strain>
    </source>
</reference>
<dbReference type="OrthoDB" id="338622at2759"/>
<dbReference type="InterPro" id="IPR036322">
    <property type="entry name" value="WD40_repeat_dom_sf"/>
</dbReference>
<dbReference type="EMBL" id="LAVV01006481">
    <property type="protein sequence ID" value="KNZ59692.1"/>
    <property type="molecule type" value="Genomic_DNA"/>
</dbReference>
<feature type="compositionally biased region" description="Low complexity" evidence="1">
    <location>
        <begin position="235"/>
        <end position="253"/>
    </location>
</feature>
<organism evidence="2 3">
    <name type="scientific">Puccinia sorghi</name>
    <dbReference type="NCBI Taxonomy" id="27349"/>
    <lineage>
        <taxon>Eukaryota</taxon>
        <taxon>Fungi</taxon>
        <taxon>Dikarya</taxon>
        <taxon>Basidiomycota</taxon>
        <taxon>Pucciniomycotina</taxon>
        <taxon>Pucciniomycetes</taxon>
        <taxon>Pucciniales</taxon>
        <taxon>Pucciniaceae</taxon>
        <taxon>Puccinia</taxon>
    </lineage>
</organism>
<sequence length="1636" mass="182514">MDNVVVVVGERKPHQLIAQITLSPIAPSSTSPIDESAQANHFFNLFESQLPSGSKWLHKYQQRPIALHQFNSTISHHHHISAANCLVSTLNGQLINLRSISKSNHHQHHHHHQKQLAEFESNKQPFRRGSNSSISTSKPIHPSRPTLSPSKPSAQSIYSDSSKSSSTTSIHSLGHHSIKASPTVSISILPNSSNLHDQLESLQLGHQEYRHQQHSKQPYSPHQTDHHPPKKDPLSPRISESRSISHSPTSSTVSHHRHTTPRNSISHPFESLWQGSSHQHLKLPLSSSLSTIINNPSKPEIPNPFDQLQQHAFLPSPTISDPHTNSPSPFAFSSSTLVNPLPYSDPIISIIIPHAHQGLLPSLHSSSPHNHPHLNNPQNSSFSHIFTLSKFGKCSKVSPLDGHIISSIDICHSEGLIQFDDWIFLTPQEVIVNSDGVENMQTQAKALILCVSPEAQPILLSSADLKVLPINYGNPPTKKYDGFYKTKTWKQSRIDSNKWLIKLLSLSWSKDLRIRELEVSGDAGSPTSWTIHESQEPILLKQFGDELDFGEERHVEMIVDEDRVAVWSADRFWVFERSSTSTFKEQNGQLRTDYISPSGTDRLIPCDDDLIVSMSFLGPFGLLVVSKKHVKLFRSAGMEGSLNGWSEWRVKPIDEARFTLDSSCQFEFAVNNSVVPSCIDKHTDLIKTINLLTVDLDSSSGQRKFSELSFSTAAPNNFRTNDKPGLDEDKTLTLPSNHPSFYPHRRDLYISMPTTLPDKPSPICLTCSIWLENDHRPEILVGDSGGRISVYALNVQSQADPQVESSWKLERLVEEERLAGPISALYADQQWILAGGVSGDLGVWVRQAGQPTSQEVADRDRINKLKLVDRMIIGAVPVERFGRLSDLEDGEDLDGVGVQSRRFSRFVSVMMDGSAVVLSLIGEGMIETLGELSPPDTSLGISDIWSNGPEMMIFYHERELGAQRWLCSESLSAQLGRQEAKLMIEAENAQPLAHKWVRVGLLNCGASTTHEDLVSGSKLSASQIINVSGMPVFNLLSIRMRDFVDSIGLQDGAAIAGRLSLVRLMVSQLLPWGSDPALDDAAEQGLGIRRPSIEERSKILQVINGERDESSGLALCQDHSDWRLSSEHSDTYRLLNLVVLLRVFLNEARYERHASEAIVGLARLAMRYWLDRSTEVREAARLLFGVRLGSMSHEEIEELVASWQDYLPIQEILPRTKNDKDWTFGRKTGTTVQKDIQDGKQHLSPEDKQKEAEKEFEALLLIGLIVSERYKVLSGKVLKNLSIAVFQTISPTGERSEDLSFTRMEMLRAGFEICSKTFEIIQNYIDAIELVRNLFGWATAKDGDLSPELKGVAKYACLHVASVNTPLFMTTLSYDLSISQNPVDRISTMKLVVFMVRKRPLVLHTSLPRLVEAVVKSLDPTQKQMRAQTQTGATVILHELVKTYPSITFHGRAQKLGIGTPEGAIVVYDLKTGTKMEILESFRTPVVAASFSADGQRLVAVSLDEHRIEIWKFAGAAFHLGSFFNFAAQADSLIPRPPAAPSSHSDHQNLGTRKPFKSLSFNVGEEGPLSFFFNYPLIINMKEEIKLTFFSLFFSFLVANAALMSIAGTLEWVRIEWLGDRSCRLRIRQSSITFSC</sequence>
<dbReference type="STRING" id="27349.A0A0L6VGI8"/>
<feature type="compositionally biased region" description="Basic residues" evidence="1">
    <location>
        <begin position="103"/>
        <end position="114"/>
    </location>
</feature>
<feature type="compositionally biased region" description="Low complexity" evidence="1">
    <location>
        <begin position="153"/>
        <end position="172"/>
    </location>
</feature>
<evidence type="ECO:0000313" key="2">
    <source>
        <dbReference type="EMBL" id="KNZ59692.1"/>
    </source>
</evidence>
<feature type="compositionally biased region" description="Polar residues" evidence="1">
    <location>
        <begin position="129"/>
        <end position="138"/>
    </location>
</feature>
<comment type="caution">
    <text evidence="2">The sequence shown here is derived from an EMBL/GenBank/DDBJ whole genome shotgun (WGS) entry which is preliminary data.</text>
</comment>
<name>A0A0L6VGI8_9BASI</name>
<proteinExistence type="predicted"/>
<dbReference type="Proteomes" id="UP000037035">
    <property type="component" value="Unassembled WGS sequence"/>
</dbReference>
<protein>
    <submittedName>
        <fullName evidence="2">Uncharacterized protein</fullName>
    </submittedName>
</protein>
<dbReference type="Gene3D" id="2.130.10.10">
    <property type="entry name" value="YVTN repeat-like/Quinoprotein amine dehydrogenase"/>
    <property type="match status" value="1"/>
</dbReference>
<dbReference type="GO" id="GO:0005737">
    <property type="term" value="C:cytoplasm"/>
    <property type="evidence" value="ECO:0007669"/>
    <property type="project" value="TreeGrafter"/>
</dbReference>
<feature type="region of interest" description="Disordered" evidence="1">
    <location>
        <begin position="102"/>
        <end position="175"/>
    </location>
</feature>
<dbReference type="VEuPathDB" id="FungiDB:VP01_167g6"/>
<dbReference type="PANTHER" id="PTHR44099">
    <property type="entry name" value="RABCONNECTIN-3B, ISOFORM A"/>
    <property type="match status" value="1"/>
</dbReference>
<evidence type="ECO:0000256" key="1">
    <source>
        <dbReference type="SAM" id="MobiDB-lite"/>
    </source>
</evidence>
<dbReference type="InterPro" id="IPR015943">
    <property type="entry name" value="WD40/YVTN_repeat-like_dom_sf"/>
</dbReference>
<gene>
    <name evidence="2" type="ORF">VP01_167g6</name>
</gene>
<keyword evidence="3" id="KW-1185">Reference proteome</keyword>
<dbReference type="SUPFAM" id="SSF50978">
    <property type="entry name" value="WD40 repeat-like"/>
    <property type="match status" value="1"/>
</dbReference>
<feature type="region of interest" description="Disordered" evidence="1">
    <location>
        <begin position="208"/>
        <end position="270"/>
    </location>
</feature>
<evidence type="ECO:0000313" key="3">
    <source>
        <dbReference type="Proteomes" id="UP000037035"/>
    </source>
</evidence>
<accession>A0A0L6VGI8</accession>
<dbReference type="PANTHER" id="PTHR44099:SF4">
    <property type="entry name" value="RABCONNECTIN-3B, ISOFORM A"/>
    <property type="match status" value="1"/>
</dbReference>